<feature type="coiled-coil region" evidence="5">
    <location>
        <begin position="87"/>
        <end position="114"/>
    </location>
</feature>
<evidence type="ECO:0000259" key="7">
    <source>
        <dbReference type="Pfam" id="PF05154"/>
    </source>
</evidence>
<keyword evidence="5" id="KW-0175">Coiled coil</keyword>
<dbReference type="EMBL" id="CZCS02000219">
    <property type="protein sequence ID" value="VXD23740.1"/>
    <property type="molecule type" value="Genomic_DNA"/>
</dbReference>
<feature type="domain" description="TM2" evidence="7">
    <location>
        <begin position="2"/>
        <end position="50"/>
    </location>
</feature>
<keyword evidence="4 6" id="KW-0472">Membrane</keyword>
<dbReference type="AlphaFoldDB" id="A0A7Z9E2A7"/>
<dbReference type="InterPro" id="IPR018649">
    <property type="entry name" value="SHOCT"/>
</dbReference>
<comment type="subcellular location">
    <subcellularLocation>
        <location evidence="1">Membrane</location>
        <topology evidence="1">Multi-pass membrane protein</topology>
    </subcellularLocation>
</comment>
<keyword evidence="10" id="KW-1185">Reference proteome</keyword>
<dbReference type="Proteomes" id="UP000182190">
    <property type="component" value="Unassembled WGS sequence"/>
</dbReference>
<accession>A0A7Z9E2A7</accession>
<organism evidence="9 10">
    <name type="scientific">Planktothrix paucivesiculata PCC 9631</name>
    <dbReference type="NCBI Taxonomy" id="671071"/>
    <lineage>
        <taxon>Bacteria</taxon>
        <taxon>Bacillati</taxon>
        <taxon>Cyanobacteriota</taxon>
        <taxon>Cyanophyceae</taxon>
        <taxon>Oscillatoriophycideae</taxon>
        <taxon>Oscillatoriales</taxon>
        <taxon>Microcoleaceae</taxon>
        <taxon>Planktothrix</taxon>
    </lineage>
</organism>
<gene>
    <name evidence="9" type="ORF">PL9631_760017</name>
</gene>
<evidence type="ECO:0000313" key="10">
    <source>
        <dbReference type="Proteomes" id="UP000182190"/>
    </source>
</evidence>
<feature type="domain" description="SHOCT" evidence="8">
    <location>
        <begin position="86"/>
        <end position="112"/>
    </location>
</feature>
<keyword evidence="3 6" id="KW-1133">Transmembrane helix</keyword>
<evidence type="ECO:0000256" key="6">
    <source>
        <dbReference type="SAM" id="Phobius"/>
    </source>
</evidence>
<evidence type="ECO:0000256" key="5">
    <source>
        <dbReference type="SAM" id="Coils"/>
    </source>
</evidence>
<name>A0A7Z9E2A7_9CYAN</name>
<sequence>MKNKFLAALLAFFLGAFGIHKFYLGENFGGIIYLLFSWTFVPAILAFFDFLGLLLMSEQTFNAKFNPGFYNATLNGTNSRQDVTIAIAQLKKLYDQDAITAEEYEEKRRKLLNEL</sequence>
<evidence type="ECO:0000256" key="3">
    <source>
        <dbReference type="ARBA" id="ARBA00022989"/>
    </source>
</evidence>
<evidence type="ECO:0000259" key="8">
    <source>
        <dbReference type="Pfam" id="PF09851"/>
    </source>
</evidence>
<dbReference type="Pfam" id="PF05154">
    <property type="entry name" value="TM2"/>
    <property type="match status" value="1"/>
</dbReference>
<dbReference type="InterPro" id="IPR007829">
    <property type="entry name" value="TM2"/>
</dbReference>
<evidence type="ECO:0008006" key="11">
    <source>
        <dbReference type="Google" id="ProtNLM"/>
    </source>
</evidence>
<dbReference type="Pfam" id="PF09851">
    <property type="entry name" value="SHOCT"/>
    <property type="match status" value="1"/>
</dbReference>
<reference evidence="9" key="1">
    <citation type="submission" date="2019-10" db="EMBL/GenBank/DDBJ databases">
        <authorList>
            <consortium name="Genoscope - CEA"/>
            <person name="William W."/>
        </authorList>
    </citation>
    <scope>NUCLEOTIDE SEQUENCE [LARGE SCALE GENOMIC DNA]</scope>
    <source>
        <strain evidence="9">BBR_PRJEB10994</strain>
    </source>
</reference>
<evidence type="ECO:0000313" key="9">
    <source>
        <dbReference type="EMBL" id="VXD23740.1"/>
    </source>
</evidence>
<dbReference type="OrthoDB" id="9816361at2"/>
<protein>
    <recommendedName>
        <fullName evidence="11">TM2 domain-containing protein</fullName>
    </recommendedName>
</protein>
<comment type="caution">
    <text evidence="9">The sequence shown here is derived from an EMBL/GenBank/DDBJ whole genome shotgun (WGS) entry which is preliminary data.</text>
</comment>
<evidence type="ECO:0000256" key="4">
    <source>
        <dbReference type="ARBA" id="ARBA00023136"/>
    </source>
</evidence>
<keyword evidence="2 6" id="KW-0812">Transmembrane</keyword>
<evidence type="ECO:0000256" key="2">
    <source>
        <dbReference type="ARBA" id="ARBA00022692"/>
    </source>
</evidence>
<dbReference type="RefSeq" id="WP_083621470.1">
    <property type="nucleotide sequence ID" value="NZ_LR735018.1"/>
</dbReference>
<proteinExistence type="predicted"/>
<evidence type="ECO:0000256" key="1">
    <source>
        <dbReference type="ARBA" id="ARBA00004141"/>
    </source>
</evidence>
<feature type="transmembrane region" description="Helical" evidence="6">
    <location>
        <begin position="28"/>
        <end position="55"/>
    </location>
</feature>
<dbReference type="GO" id="GO:0016020">
    <property type="term" value="C:membrane"/>
    <property type="evidence" value="ECO:0007669"/>
    <property type="project" value="UniProtKB-SubCell"/>
</dbReference>